<protein>
    <recommendedName>
        <fullName evidence="3">DUF1540 domain-containing protein</fullName>
    </recommendedName>
</protein>
<dbReference type="EMBL" id="JACCBS010000001">
    <property type="protein sequence ID" value="NYE56420.1"/>
    <property type="molecule type" value="Genomic_DNA"/>
</dbReference>
<name>A0ABX2R687_9THEO</name>
<reference evidence="1 2" key="1">
    <citation type="submission" date="2020-07" db="EMBL/GenBank/DDBJ databases">
        <title>Genomic Encyclopedia of Type Strains, Phase III (KMG-III): the genomes of soil and plant-associated and newly described type strains.</title>
        <authorList>
            <person name="Whitman W."/>
        </authorList>
    </citation>
    <scope>NUCLEOTIDE SEQUENCE [LARGE SCALE GENOMIC DNA]</scope>
    <source>
        <strain evidence="1 2">DSM 11255</strain>
    </source>
</reference>
<keyword evidence="2" id="KW-1185">Reference proteome</keyword>
<sequence>MKIRCQSDCWHQINGYCNQEKVWLKQEGLRVVCRDYDRKMPEKDTTTVFYYHYNDNLWT</sequence>
<dbReference type="RefSeq" id="WP_011343473.1">
    <property type="nucleotide sequence ID" value="NZ_ATYG01000001.1"/>
</dbReference>
<proteinExistence type="predicted"/>
<organism evidence="1 2">
    <name type="scientific">Carboxydothermus ferrireducens DSM 11255</name>
    <dbReference type="NCBI Taxonomy" id="1119529"/>
    <lineage>
        <taxon>Bacteria</taxon>
        <taxon>Bacillati</taxon>
        <taxon>Bacillota</taxon>
        <taxon>Clostridia</taxon>
        <taxon>Thermoanaerobacterales</taxon>
        <taxon>Thermoanaerobacteraceae</taxon>
        <taxon>Carboxydothermus</taxon>
    </lineage>
</organism>
<accession>A0ABX2R687</accession>
<comment type="caution">
    <text evidence="1">The sequence shown here is derived from an EMBL/GenBank/DDBJ whole genome shotgun (WGS) entry which is preliminary data.</text>
</comment>
<dbReference type="Proteomes" id="UP000604066">
    <property type="component" value="Unassembled WGS sequence"/>
</dbReference>
<evidence type="ECO:0000313" key="2">
    <source>
        <dbReference type="Proteomes" id="UP000604066"/>
    </source>
</evidence>
<evidence type="ECO:0000313" key="1">
    <source>
        <dbReference type="EMBL" id="NYE56420.1"/>
    </source>
</evidence>
<gene>
    <name evidence="1" type="ORF">HDG70_000126</name>
</gene>
<evidence type="ECO:0008006" key="3">
    <source>
        <dbReference type="Google" id="ProtNLM"/>
    </source>
</evidence>